<organism evidence="5 6">
    <name type="scientific">Entomortierella chlamydospora</name>
    <dbReference type="NCBI Taxonomy" id="101097"/>
    <lineage>
        <taxon>Eukaryota</taxon>
        <taxon>Fungi</taxon>
        <taxon>Fungi incertae sedis</taxon>
        <taxon>Mucoromycota</taxon>
        <taxon>Mortierellomycotina</taxon>
        <taxon>Mortierellomycetes</taxon>
        <taxon>Mortierellales</taxon>
        <taxon>Mortierellaceae</taxon>
        <taxon>Entomortierella</taxon>
    </lineage>
</organism>
<dbReference type="SUPFAM" id="SSF54211">
    <property type="entry name" value="Ribosomal protein S5 domain 2-like"/>
    <property type="match status" value="1"/>
</dbReference>
<dbReference type="SMART" id="SM01340">
    <property type="entry name" value="DNA_mis_repair"/>
    <property type="match status" value="1"/>
</dbReference>
<sequence>MASIQTLAPGVAEKLRASLVINSLEQCATELVQNSIDANASSIEVKVDIAGHSLQVSDNGDGITSTDMERVGVRYSTSKCSTLQDLGRIRTYGFRGEAIAAMTEMSLVDIVSYPRDQKHIYSTIFRGGERLYCGRTIRQNYWSEASVSKLDLELEKVRRAVETLALISPQVSFTVIDMAKDAKVMTLRKADSQLNRITTVLGQALSSSLAFVKSIDDPTYSFTGYISTVGHYNRLYQFIYLNNRPINSEGLNRAITQLFQQSSFSKDSLQYDEDLRRSKERYPVYVLTLKCPPCEYDICADPSKATVEFEEEERVLYIVRDTIITFLERRHLLSRSAALTLRNQTTTRKRKSRAKSCTGNAGDLASLGRISRVKTSRPSRVAKPLQHASVNGGDDIHHEDIDIEDDLEFELD</sequence>
<dbReference type="PANTHER" id="PTHR10073:SF47">
    <property type="entry name" value="DNA MISMATCH REPAIR PROTEIN MLH3"/>
    <property type="match status" value="1"/>
</dbReference>
<evidence type="ECO:0000313" key="5">
    <source>
        <dbReference type="EMBL" id="KAG0014778.1"/>
    </source>
</evidence>
<keyword evidence="2" id="KW-0227">DNA damage</keyword>
<dbReference type="AlphaFoldDB" id="A0A9P6MV06"/>
<dbReference type="InterPro" id="IPR020568">
    <property type="entry name" value="Ribosomal_Su5_D2-typ_SF"/>
</dbReference>
<comment type="caution">
    <text evidence="5">The sequence shown here is derived from an EMBL/GenBank/DDBJ whole genome shotgun (WGS) entry which is preliminary data.</text>
</comment>
<evidence type="ECO:0000256" key="3">
    <source>
        <dbReference type="SAM" id="MobiDB-lite"/>
    </source>
</evidence>
<reference evidence="5" key="1">
    <citation type="journal article" date="2020" name="Fungal Divers.">
        <title>Resolving the Mortierellaceae phylogeny through synthesis of multi-gene phylogenetics and phylogenomics.</title>
        <authorList>
            <person name="Vandepol N."/>
            <person name="Liber J."/>
            <person name="Desiro A."/>
            <person name="Na H."/>
            <person name="Kennedy M."/>
            <person name="Barry K."/>
            <person name="Grigoriev I.V."/>
            <person name="Miller A.N."/>
            <person name="O'Donnell K."/>
            <person name="Stajich J.E."/>
            <person name="Bonito G."/>
        </authorList>
    </citation>
    <scope>NUCLEOTIDE SEQUENCE</scope>
    <source>
        <strain evidence="5">NRRL 2769</strain>
    </source>
</reference>
<dbReference type="GO" id="GO:0032300">
    <property type="term" value="C:mismatch repair complex"/>
    <property type="evidence" value="ECO:0007669"/>
    <property type="project" value="InterPro"/>
</dbReference>
<dbReference type="GO" id="GO:0006298">
    <property type="term" value="P:mismatch repair"/>
    <property type="evidence" value="ECO:0007669"/>
    <property type="project" value="InterPro"/>
</dbReference>
<evidence type="ECO:0000256" key="1">
    <source>
        <dbReference type="ARBA" id="ARBA00006082"/>
    </source>
</evidence>
<dbReference type="GO" id="GO:0030983">
    <property type="term" value="F:mismatched DNA binding"/>
    <property type="evidence" value="ECO:0007669"/>
    <property type="project" value="InterPro"/>
</dbReference>
<feature type="domain" description="DNA mismatch repair protein S5" evidence="4">
    <location>
        <begin position="197"/>
        <end position="328"/>
    </location>
</feature>
<dbReference type="InterPro" id="IPR038973">
    <property type="entry name" value="MutL/Mlh/Pms-like"/>
</dbReference>
<dbReference type="GO" id="GO:0140664">
    <property type="term" value="F:ATP-dependent DNA damage sensor activity"/>
    <property type="evidence" value="ECO:0007669"/>
    <property type="project" value="InterPro"/>
</dbReference>
<dbReference type="EMBL" id="JAAAID010000692">
    <property type="protein sequence ID" value="KAG0014778.1"/>
    <property type="molecule type" value="Genomic_DNA"/>
</dbReference>
<dbReference type="Gene3D" id="3.30.565.10">
    <property type="entry name" value="Histidine kinase-like ATPase, C-terminal domain"/>
    <property type="match status" value="1"/>
</dbReference>
<dbReference type="InterPro" id="IPR014721">
    <property type="entry name" value="Ribsml_uS5_D2-typ_fold_subgr"/>
</dbReference>
<accession>A0A9P6MV06</accession>
<dbReference type="Proteomes" id="UP000703661">
    <property type="component" value="Unassembled WGS sequence"/>
</dbReference>
<evidence type="ECO:0000313" key="6">
    <source>
        <dbReference type="Proteomes" id="UP000703661"/>
    </source>
</evidence>
<feature type="region of interest" description="Disordered" evidence="3">
    <location>
        <begin position="369"/>
        <end position="399"/>
    </location>
</feature>
<dbReference type="SUPFAM" id="SSF55874">
    <property type="entry name" value="ATPase domain of HSP90 chaperone/DNA topoisomerase II/histidine kinase"/>
    <property type="match status" value="1"/>
</dbReference>
<comment type="similarity">
    <text evidence="1">Belongs to the DNA mismatch repair MutL/HexB family.</text>
</comment>
<dbReference type="GO" id="GO:0005524">
    <property type="term" value="F:ATP binding"/>
    <property type="evidence" value="ECO:0007669"/>
    <property type="project" value="InterPro"/>
</dbReference>
<feature type="non-terminal residue" evidence="5">
    <location>
        <position position="412"/>
    </location>
</feature>
<feature type="region of interest" description="Disordered" evidence="3">
    <location>
        <begin position="344"/>
        <end position="363"/>
    </location>
</feature>
<dbReference type="InterPro" id="IPR013507">
    <property type="entry name" value="DNA_mismatch_S5_2-like"/>
</dbReference>
<dbReference type="PANTHER" id="PTHR10073">
    <property type="entry name" value="DNA MISMATCH REPAIR PROTEIN MLH, PMS, MUTL"/>
    <property type="match status" value="1"/>
</dbReference>
<proteinExistence type="inferred from homology"/>
<gene>
    <name evidence="5" type="primary">MLH3_2</name>
    <name evidence="5" type="ORF">BGZ80_010237</name>
</gene>
<dbReference type="Gene3D" id="3.30.230.10">
    <property type="match status" value="1"/>
</dbReference>
<dbReference type="Pfam" id="PF13589">
    <property type="entry name" value="HATPase_c_3"/>
    <property type="match status" value="1"/>
</dbReference>
<name>A0A9P6MV06_9FUNG</name>
<evidence type="ECO:0000256" key="2">
    <source>
        <dbReference type="ARBA" id="ARBA00022763"/>
    </source>
</evidence>
<dbReference type="GO" id="GO:0016887">
    <property type="term" value="F:ATP hydrolysis activity"/>
    <property type="evidence" value="ECO:0007669"/>
    <property type="project" value="InterPro"/>
</dbReference>
<evidence type="ECO:0000259" key="4">
    <source>
        <dbReference type="SMART" id="SM01340"/>
    </source>
</evidence>
<keyword evidence="6" id="KW-1185">Reference proteome</keyword>
<dbReference type="Pfam" id="PF01119">
    <property type="entry name" value="DNA_mis_repair"/>
    <property type="match status" value="1"/>
</dbReference>
<dbReference type="InterPro" id="IPR036890">
    <property type="entry name" value="HATPase_C_sf"/>
</dbReference>
<protein>
    <submittedName>
        <fullName evidence="5">DNA mismatch repair protein</fullName>
    </submittedName>
</protein>